<keyword evidence="3" id="KW-1185">Reference proteome</keyword>
<keyword evidence="1" id="KW-0472">Membrane</keyword>
<feature type="transmembrane region" description="Helical" evidence="1">
    <location>
        <begin position="17"/>
        <end position="34"/>
    </location>
</feature>
<dbReference type="VEuPathDB" id="FungiDB:RhiirA1_466178"/>
<proteinExistence type="predicted"/>
<feature type="transmembrane region" description="Helical" evidence="1">
    <location>
        <begin position="124"/>
        <end position="146"/>
    </location>
</feature>
<dbReference type="AlphaFoldDB" id="A0A2I1GRS5"/>
<feature type="transmembrane region" description="Helical" evidence="1">
    <location>
        <begin position="40"/>
        <end position="62"/>
    </location>
</feature>
<keyword evidence="1" id="KW-0812">Transmembrane</keyword>
<feature type="transmembrane region" description="Helical" evidence="1">
    <location>
        <begin position="69"/>
        <end position="92"/>
    </location>
</feature>
<protein>
    <submittedName>
        <fullName evidence="2">Uncharacterized protein</fullName>
    </submittedName>
</protein>
<dbReference type="EMBL" id="LLXI01000728">
    <property type="protein sequence ID" value="PKY49309.1"/>
    <property type="molecule type" value="Genomic_DNA"/>
</dbReference>
<dbReference type="VEuPathDB" id="FungiDB:RhiirFUN_003771"/>
<evidence type="ECO:0000313" key="3">
    <source>
        <dbReference type="Proteomes" id="UP000234323"/>
    </source>
</evidence>
<accession>A0A2I1GRS5</accession>
<sequence>MGKNNSVIPSTSTLNKYYVYLLSVKVSSLLGLILGPFPSVFLSLSMWVGSVGLCGCGLEVWVGSVGCGLRAWVCGLGVWVYVGVGWECGLWVESVGWECGLWVGSMGLECGWVKSVGWECGLRAWVGSIYSSPCLIVIHAFVVAVFETPVPLKNIRNQVNQVIKVTKAIKDVKVVRFMQMSSNIVLDQAARSEGSDLTAYSY</sequence>
<reference evidence="2 3" key="1">
    <citation type="submission" date="2015-10" db="EMBL/GenBank/DDBJ databases">
        <title>Genome analyses suggest a sexual origin of heterokaryosis in a supposedly ancient asexual fungus.</title>
        <authorList>
            <person name="Ropars J."/>
            <person name="Sedzielewska K."/>
            <person name="Noel J."/>
            <person name="Charron P."/>
            <person name="Farinelli L."/>
            <person name="Marton T."/>
            <person name="Kruger M."/>
            <person name="Pelin A."/>
            <person name="Brachmann A."/>
            <person name="Corradi N."/>
        </authorList>
    </citation>
    <scope>NUCLEOTIDE SEQUENCE [LARGE SCALE GENOMIC DNA]</scope>
    <source>
        <strain evidence="2 3">A4</strain>
    </source>
</reference>
<keyword evidence="1" id="KW-1133">Transmembrane helix</keyword>
<gene>
    <name evidence="2" type="ORF">RhiirA4_422845</name>
</gene>
<name>A0A2I1GRS5_9GLOM</name>
<dbReference type="Proteomes" id="UP000234323">
    <property type="component" value="Unassembled WGS sequence"/>
</dbReference>
<evidence type="ECO:0000256" key="1">
    <source>
        <dbReference type="SAM" id="Phobius"/>
    </source>
</evidence>
<organism evidence="2 3">
    <name type="scientific">Rhizophagus irregularis</name>
    <dbReference type="NCBI Taxonomy" id="588596"/>
    <lineage>
        <taxon>Eukaryota</taxon>
        <taxon>Fungi</taxon>
        <taxon>Fungi incertae sedis</taxon>
        <taxon>Mucoromycota</taxon>
        <taxon>Glomeromycotina</taxon>
        <taxon>Glomeromycetes</taxon>
        <taxon>Glomerales</taxon>
        <taxon>Glomeraceae</taxon>
        <taxon>Rhizophagus</taxon>
    </lineage>
</organism>
<comment type="caution">
    <text evidence="2">The sequence shown here is derived from an EMBL/GenBank/DDBJ whole genome shotgun (WGS) entry which is preliminary data.</text>
</comment>
<evidence type="ECO:0000313" key="2">
    <source>
        <dbReference type="EMBL" id="PKY49309.1"/>
    </source>
</evidence>
<dbReference type="VEuPathDB" id="FungiDB:FUN_021845"/>